<dbReference type="InterPro" id="IPR004846">
    <property type="entry name" value="T2SS/T3SS_dom"/>
</dbReference>
<dbReference type="OrthoDB" id="9775455at2"/>
<dbReference type="PANTHER" id="PTHR30332">
    <property type="entry name" value="PROBABLE GENERAL SECRETION PATHWAY PROTEIN D"/>
    <property type="match status" value="1"/>
</dbReference>
<dbReference type="GO" id="GO:0009306">
    <property type="term" value="P:protein secretion"/>
    <property type="evidence" value="ECO:0007669"/>
    <property type="project" value="InterPro"/>
</dbReference>
<dbReference type="Pfam" id="PF00263">
    <property type="entry name" value="Secretin"/>
    <property type="match status" value="1"/>
</dbReference>
<evidence type="ECO:0000313" key="4">
    <source>
        <dbReference type="EMBL" id="QDV36567.1"/>
    </source>
</evidence>
<feature type="region of interest" description="Disordered" evidence="2">
    <location>
        <begin position="32"/>
        <end position="151"/>
    </location>
</feature>
<dbReference type="Proteomes" id="UP000317835">
    <property type="component" value="Chromosome"/>
</dbReference>
<dbReference type="GO" id="GO:0015627">
    <property type="term" value="C:type II protein secretion system complex"/>
    <property type="evidence" value="ECO:0007669"/>
    <property type="project" value="TreeGrafter"/>
</dbReference>
<accession>A0A518H6S0</accession>
<dbReference type="PANTHER" id="PTHR30332:SF17">
    <property type="entry name" value="TYPE IV PILIATION SYSTEM PROTEIN DR_0774-RELATED"/>
    <property type="match status" value="1"/>
</dbReference>
<dbReference type="PRINTS" id="PR01032">
    <property type="entry name" value="PHAGEIV"/>
</dbReference>
<protein>
    <submittedName>
        <fullName evidence="4">Type II secretion system protein D</fullName>
    </submittedName>
</protein>
<dbReference type="RefSeq" id="WP_145273042.1">
    <property type="nucleotide sequence ID" value="NZ_CP036426.1"/>
</dbReference>
<evidence type="ECO:0000313" key="5">
    <source>
        <dbReference type="Proteomes" id="UP000317835"/>
    </source>
</evidence>
<evidence type="ECO:0000256" key="1">
    <source>
        <dbReference type="RuleBase" id="RU004003"/>
    </source>
</evidence>
<name>A0A518H6S0_9BACT</name>
<comment type="similarity">
    <text evidence="1">Belongs to the bacterial secretin family.</text>
</comment>
<dbReference type="AlphaFoldDB" id="A0A518H6S0"/>
<dbReference type="KEGG" id="tpla:ElP_44950"/>
<dbReference type="InterPro" id="IPR050810">
    <property type="entry name" value="Bact_Secretion_Sys_Channel"/>
</dbReference>
<evidence type="ECO:0000259" key="3">
    <source>
        <dbReference type="Pfam" id="PF00263"/>
    </source>
</evidence>
<gene>
    <name evidence="4" type="primary">pulD</name>
    <name evidence="4" type="ORF">ElP_44950</name>
</gene>
<feature type="compositionally biased region" description="Low complexity" evidence="2">
    <location>
        <begin position="124"/>
        <end position="139"/>
    </location>
</feature>
<evidence type="ECO:0000256" key="2">
    <source>
        <dbReference type="SAM" id="MobiDB-lite"/>
    </source>
</evidence>
<feature type="compositionally biased region" description="Low complexity" evidence="2">
    <location>
        <begin position="32"/>
        <end position="41"/>
    </location>
</feature>
<feature type="domain" description="Type II/III secretion system secretin-like" evidence="3">
    <location>
        <begin position="431"/>
        <end position="595"/>
    </location>
</feature>
<dbReference type="InterPro" id="IPR001775">
    <property type="entry name" value="GspD/PilQ"/>
</dbReference>
<reference evidence="4 5" key="1">
    <citation type="submission" date="2019-02" db="EMBL/GenBank/DDBJ databases">
        <title>Deep-cultivation of Planctomycetes and their phenomic and genomic characterization uncovers novel biology.</title>
        <authorList>
            <person name="Wiegand S."/>
            <person name="Jogler M."/>
            <person name="Boedeker C."/>
            <person name="Pinto D."/>
            <person name="Vollmers J."/>
            <person name="Rivas-Marin E."/>
            <person name="Kohn T."/>
            <person name="Peeters S.H."/>
            <person name="Heuer A."/>
            <person name="Rast P."/>
            <person name="Oberbeckmann S."/>
            <person name="Bunk B."/>
            <person name="Jeske O."/>
            <person name="Meyerdierks A."/>
            <person name="Storesund J.E."/>
            <person name="Kallscheuer N."/>
            <person name="Luecker S."/>
            <person name="Lage O.M."/>
            <person name="Pohl T."/>
            <person name="Merkel B.J."/>
            <person name="Hornburger P."/>
            <person name="Mueller R.-W."/>
            <person name="Bruemmer F."/>
            <person name="Labrenz M."/>
            <person name="Spormann A.M."/>
            <person name="Op den Camp H."/>
            <person name="Overmann J."/>
            <person name="Amann R."/>
            <person name="Jetten M.S.M."/>
            <person name="Mascher T."/>
            <person name="Medema M.H."/>
            <person name="Devos D.P."/>
            <person name="Kaster A.-K."/>
            <person name="Ovreas L."/>
            <person name="Rohde M."/>
            <person name="Galperin M.Y."/>
            <person name="Jogler C."/>
        </authorList>
    </citation>
    <scope>NUCLEOTIDE SEQUENCE [LARGE SCALE GENOMIC DNA]</scope>
    <source>
        <strain evidence="4 5">ElP</strain>
    </source>
</reference>
<dbReference type="PRINTS" id="PR00811">
    <property type="entry name" value="BCTERIALGSPD"/>
</dbReference>
<proteinExistence type="inferred from homology"/>
<feature type="compositionally biased region" description="Pro residues" evidence="2">
    <location>
        <begin position="74"/>
        <end position="107"/>
    </location>
</feature>
<organism evidence="4 5">
    <name type="scientific">Tautonia plasticadhaerens</name>
    <dbReference type="NCBI Taxonomy" id="2527974"/>
    <lineage>
        <taxon>Bacteria</taxon>
        <taxon>Pseudomonadati</taxon>
        <taxon>Planctomycetota</taxon>
        <taxon>Planctomycetia</taxon>
        <taxon>Isosphaerales</taxon>
        <taxon>Isosphaeraceae</taxon>
        <taxon>Tautonia</taxon>
    </lineage>
</organism>
<sequence>MFQPRRSTDRTQPGRGAGVLGIFLLAGLAGALASGPPGLVAQELGPGAGLPQEEVPTPPEPGAVFPQQGGPEGPEIPPPVMPPGAEPSVLIPPPGRPIGPRPDPSGPPTGGVIRFGPQGPPGPGAEEAGLPPAIAPPGGDAEEGEEETYPAPESGVLIEAVDLPAAEVELIIGRSRLFRLTRPLSADTVISYDNENIVEVQPLTNPQAEDLRFINVVGVGFGRATVRLIDQERNEVQTIEAVVAIDEKALERRIHTILPGADVTVLQVAQNVVLEGQVPNAKVMADVLELVRSELRLSGQTSVGSLAGSLGYGGGGGEAPPGGIGTPVPPSAASPAGAQPGLIVVNRVKVRGPRQVMLKVKIAEINRTGLRQLGVNFQRLTDGDNVASIIGSIAGVGQGGLEAEQLLFADPLDTQLFGIFDEGDFRLFLNALRQNDLARILAQPTLMTLDGQPARFLAGGSFPFPVPQISVGGVSTITIQFRDFGALLEFLPMILEDDTIRLDVQPVFSELNPATGVAVSGTAVPGLTERSARTVVQLREGQTLAIAGLFSTRTQGSTVRVPLLGDLPIVGPAFSKNTITTNETELLVLVTPELVEPLEEQAAPAPGELYQEPNDLEFFFLGRLEGKTRHPHRSTTNYLDPFHVMKHFRSEDQWVVGPHGFAD</sequence>
<dbReference type="EMBL" id="CP036426">
    <property type="protein sequence ID" value="QDV36567.1"/>
    <property type="molecule type" value="Genomic_DNA"/>
</dbReference>
<keyword evidence="5" id="KW-1185">Reference proteome</keyword>